<evidence type="ECO:0000313" key="8">
    <source>
        <dbReference type="Proteomes" id="UP000275331"/>
    </source>
</evidence>
<dbReference type="AlphaFoldDB" id="A0A427UU33"/>
<dbReference type="SUPFAM" id="SSF53720">
    <property type="entry name" value="ALDH-like"/>
    <property type="match status" value="1"/>
</dbReference>
<reference evidence="7 8" key="1">
    <citation type="submission" date="2018-10" db="EMBL/GenBank/DDBJ databases">
        <title>Transmission dynamics of multidrug resistant bacteria on intensive care unit surfaces.</title>
        <authorList>
            <person name="D'Souza A.W."/>
            <person name="Potter R.F."/>
            <person name="Wallace M."/>
            <person name="Shupe A."/>
            <person name="Patel S."/>
            <person name="Sun S."/>
            <person name="Gul D."/>
            <person name="Kwon J.H."/>
            <person name="Andleeb S."/>
            <person name="Burnham C.-A.D."/>
            <person name="Dantas G."/>
        </authorList>
    </citation>
    <scope>NUCLEOTIDE SEQUENCE [LARGE SCALE GENOMIC DNA]</scope>
    <source>
        <strain evidence="7 8">AS_373</strain>
    </source>
</reference>
<dbReference type="PANTHER" id="PTHR11699">
    <property type="entry name" value="ALDEHYDE DEHYDROGENASE-RELATED"/>
    <property type="match status" value="1"/>
</dbReference>
<evidence type="ECO:0000256" key="3">
    <source>
        <dbReference type="HAMAP-Rule" id="MF_01275"/>
    </source>
</evidence>
<dbReference type="NCBIfam" id="TIGR03374">
    <property type="entry name" value="ABALDH"/>
    <property type="match status" value="1"/>
</dbReference>
<protein>
    <recommendedName>
        <fullName evidence="3">Gamma-aminobutyraldehyde dehydrogenase</fullName>
        <shortName evidence="3">ABALDH</shortName>
        <ecNumber evidence="3">1.2.1.19</ecNumber>
    </recommendedName>
    <alternativeName>
        <fullName evidence="3">1-pyrroline dehydrogenase</fullName>
    </alternativeName>
    <alternativeName>
        <fullName evidence="3">4-aminobutanal dehydrogenase</fullName>
    </alternativeName>
    <alternativeName>
        <fullName evidence="3">5-aminopentanal dehydrogenase</fullName>
        <ecNumber evidence="3">1.2.1.-</ecNumber>
    </alternativeName>
</protein>
<evidence type="ECO:0000256" key="4">
    <source>
        <dbReference type="PROSITE-ProRule" id="PRU10007"/>
    </source>
</evidence>
<dbReference type="Proteomes" id="UP000275331">
    <property type="component" value="Unassembled WGS sequence"/>
</dbReference>
<dbReference type="InterPro" id="IPR016163">
    <property type="entry name" value="Ald_DH_C"/>
</dbReference>
<dbReference type="RefSeq" id="WP_125294484.1">
    <property type="nucleotide sequence ID" value="NZ_CP100494.1"/>
</dbReference>
<evidence type="ECO:0000313" key="6">
    <source>
        <dbReference type="EMBL" id="MDV7023995.1"/>
    </source>
</evidence>
<accession>A0A427UU33</accession>
<evidence type="ECO:0000256" key="1">
    <source>
        <dbReference type="ARBA" id="ARBA00023002"/>
    </source>
</evidence>
<dbReference type="GO" id="GO:0009447">
    <property type="term" value="P:putrescine catabolic process"/>
    <property type="evidence" value="ECO:0007669"/>
    <property type="project" value="UniProtKB-UniRule"/>
</dbReference>
<evidence type="ECO:0000313" key="9">
    <source>
        <dbReference type="Proteomes" id="UP001187066"/>
    </source>
</evidence>
<feature type="active site" description="Nucleophile" evidence="3">
    <location>
        <position position="280"/>
    </location>
</feature>
<dbReference type="UniPathway" id="UPA00188">
    <property type="reaction ID" value="UER00292"/>
</dbReference>
<dbReference type="InterPro" id="IPR015590">
    <property type="entry name" value="Aldehyde_DH_dom"/>
</dbReference>
<keyword evidence="9" id="KW-1185">Reference proteome</keyword>
<dbReference type="InterPro" id="IPR015657">
    <property type="entry name" value="Aminobutyraldehyde_DH"/>
</dbReference>
<dbReference type="PROSITE" id="PS00687">
    <property type="entry name" value="ALDEHYDE_DEHYDR_GLU"/>
    <property type="match status" value="1"/>
</dbReference>
<dbReference type="Pfam" id="PF00171">
    <property type="entry name" value="Aldedh"/>
    <property type="match status" value="1"/>
</dbReference>
<proteinExistence type="inferred from homology"/>
<comment type="similarity">
    <text evidence="3">Belongs to the aldehyde dehydrogenase family. Gamma-aminobutyraldehyde dehydrogenase subfamily.</text>
</comment>
<comment type="function">
    <text evidence="3">Catalyzes the oxidation 4-aminobutanal (gamma-aminobutyraldehyde) to 4-aminobutanoate (gamma-aminobutyrate or GABA). This is the second step in one of two pathways for putrescine degradation, where putrescine is converted into 4-aminobutanoate via 4-aminobutanal. Also functions as a 5-aminopentanal dehydrogenase in a a L-lysine degradation pathway to succinate that proceeds via cadaverine, glutarate and L-2-hydroxyglutarate.</text>
</comment>
<dbReference type="HAMAP" id="MF_01275">
    <property type="entry name" value="Aldedh_Prr"/>
    <property type="match status" value="1"/>
</dbReference>
<feature type="binding site" evidence="3">
    <location>
        <begin position="225"/>
        <end position="228"/>
    </location>
    <ligand>
        <name>NAD(+)</name>
        <dbReference type="ChEBI" id="CHEBI:57540"/>
    </ligand>
</feature>
<organism evidence="7 8">
    <name type="scientific">Atlantibacter subterraneus</name>
    <dbReference type="NCBI Taxonomy" id="255519"/>
    <lineage>
        <taxon>Bacteria</taxon>
        <taxon>Pseudomonadati</taxon>
        <taxon>Pseudomonadota</taxon>
        <taxon>Gammaproteobacteria</taxon>
        <taxon>Enterobacterales</taxon>
        <taxon>Enterobacteriaceae</taxon>
        <taxon>Atlantibacter</taxon>
    </lineage>
</organism>
<dbReference type="GO" id="GO:0051287">
    <property type="term" value="F:NAD binding"/>
    <property type="evidence" value="ECO:0007669"/>
    <property type="project" value="UniProtKB-UniRule"/>
</dbReference>
<reference evidence="6 9" key="2">
    <citation type="submission" date="2023-10" db="EMBL/GenBank/DDBJ databases">
        <authorList>
            <person name="Dale J."/>
        </authorList>
    </citation>
    <scope>NUCLEOTIDE SEQUENCE [LARGE SCALE GENOMIC DNA]</scope>
    <source>
        <strain evidence="6 9">2023EL-00970</strain>
    </source>
</reference>
<dbReference type="GeneID" id="84665013"/>
<comment type="pathway">
    <text evidence="3">Amino-acid degradation.</text>
</comment>
<dbReference type="EC" id="1.2.1.-" evidence="3"/>
<dbReference type="InterPro" id="IPR016162">
    <property type="entry name" value="Ald_DH_N"/>
</dbReference>
<dbReference type="FunFam" id="3.40.309.10:FF:000010">
    <property type="entry name" value="Gamma-aminobutyraldehyde dehydrogenase"/>
    <property type="match status" value="1"/>
</dbReference>
<dbReference type="GO" id="GO:0019477">
    <property type="term" value="P:L-lysine catabolic process"/>
    <property type="evidence" value="ECO:0007669"/>
    <property type="project" value="UniProtKB-UniRule"/>
</dbReference>
<dbReference type="EC" id="1.2.1.19" evidence="3"/>
<comment type="pathway">
    <text evidence="3">Amine and polyamine degradation; putrescine degradation; 4-aminobutanoate from 4-aminobutanal: step 1/1.</text>
</comment>
<evidence type="ECO:0000259" key="5">
    <source>
        <dbReference type="Pfam" id="PF00171"/>
    </source>
</evidence>
<dbReference type="Gene3D" id="3.40.309.10">
    <property type="entry name" value="Aldehyde Dehydrogenase, Chain A, domain 2"/>
    <property type="match status" value="1"/>
</dbReference>
<comment type="subunit">
    <text evidence="3">Homotetramer.</text>
</comment>
<name>A0A427UU33_9ENTR</name>
<keyword evidence="1 3" id="KW-0560">Oxidoreductase</keyword>
<comment type="miscellaneous">
    <text evidence="3">4-aminobutanal can spontaneously cyclize to 1-pyrroline, and 5-aminopentanal to 1-piperideine.</text>
</comment>
<dbReference type="FunFam" id="3.40.605.10:FF:000001">
    <property type="entry name" value="Aldehyde dehydrogenase 1"/>
    <property type="match status" value="1"/>
</dbReference>
<dbReference type="Proteomes" id="UP001187066">
    <property type="component" value="Unassembled WGS sequence"/>
</dbReference>
<dbReference type="EMBL" id="RHXB01000012">
    <property type="protein sequence ID" value="RSE23917.1"/>
    <property type="molecule type" value="Genomic_DNA"/>
</dbReference>
<gene>
    <name evidence="3 7" type="primary">patD</name>
    <name evidence="7" type="ORF">EGT71_17400</name>
    <name evidence="6" type="ORF">R4P48_15060</name>
</gene>
<dbReference type="InterPro" id="IPR017749">
    <property type="entry name" value="PatD"/>
</dbReference>
<keyword evidence="2 3" id="KW-0520">NAD</keyword>
<comment type="catalytic activity">
    <reaction evidence="3">
        <text>5-aminopentanal + NAD(+) + H2O = 5-aminopentanoate + NADH + 2 H(+)</text>
        <dbReference type="Rhea" id="RHEA:61632"/>
        <dbReference type="ChEBI" id="CHEBI:15377"/>
        <dbReference type="ChEBI" id="CHEBI:15378"/>
        <dbReference type="ChEBI" id="CHEBI:57540"/>
        <dbReference type="ChEBI" id="CHEBI:57945"/>
        <dbReference type="ChEBI" id="CHEBI:144896"/>
        <dbReference type="ChEBI" id="CHEBI:356010"/>
    </reaction>
</comment>
<dbReference type="GO" id="GO:0019145">
    <property type="term" value="F:aminobutyraldehyde dehydrogenase (NAD+) activity"/>
    <property type="evidence" value="ECO:0007669"/>
    <property type="project" value="UniProtKB-UniRule"/>
</dbReference>
<dbReference type="InterPro" id="IPR016161">
    <property type="entry name" value="Ald_DH/histidinol_DH"/>
</dbReference>
<dbReference type="NCBIfam" id="NF010000">
    <property type="entry name" value="PRK13473.1"/>
    <property type="match status" value="1"/>
</dbReference>
<dbReference type="EMBL" id="JAWLOF010000010">
    <property type="protein sequence ID" value="MDV7023995.1"/>
    <property type="molecule type" value="Genomic_DNA"/>
</dbReference>
<feature type="binding site" evidence="3">
    <location>
        <begin position="172"/>
        <end position="175"/>
    </location>
    <ligand>
        <name>NAD(+)</name>
        <dbReference type="ChEBI" id="CHEBI:57540"/>
    </ligand>
</feature>
<feature type="binding site" evidence="3">
    <location>
        <position position="280"/>
    </location>
    <ligand>
        <name>NAD(+)</name>
        <dbReference type="ChEBI" id="CHEBI:57540"/>
    </ligand>
</feature>
<feature type="active site" evidence="3 4">
    <location>
        <position position="246"/>
    </location>
</feature>
<sequence>MQSQLLINGQLVDGNGERLPVYNPATGEVLLEIPEATAQQVNDAVEAADAAFDQWGQTSPKERAEALLKLADVIEQNAETFAKLESLNCGKPYHCVLNDEIPAVVDVFRFFAGAARCLNGLAAGEYLPGHTSMIRRDPVGVVASIAPWNYPLMMAAWKLGPALAAGNCVVIKPSEITPLTAFKLAELAKDIFPAGVLNVLFGTGKNVGDPLTGHEKVRMVSLTGSIATGAHIVGRTASTLKRTHMELGGKAPVLVFDDADLDAVVEGIRTFGFYNAGQDCTAACRIYAQSGIYARLVEKLGDAVGSLKYGAPDDETTELGPLSSQAHLERVTQAVNDAKALGHINVVTGGEKVDGPGYFFKPTVLAGAKQDDAIVQREVFGPVISVTEFSDEAQALAWANDSQYGLASSVWTQDVGRAHRLSARLQYGCTWVNTHFMLVSEMPHGGQKLSGYGKDMSVYGLEDYTIVRHVMIKH</sequence>
<feature type="binding site" evidence="3">
    <location>
        <position position="209"/>
    </location>
    <ligand>
        <name>NAD(+)</name>
        <dbReference type="ChEBI" id="CHEBI:57540"/>
    </ligand>
</feature>
<dbReference type="InterPro" id="IPR029510">
    <property type="entry name" value="Ald_DH_CS_GLU"/>
</dbReference>
<feature type="domain" description="Aldehyde dehydrogenase" evidence="5">
    <location>
        <begin position="12"/>
        <end position="470"/>
    </location>
</feature>
<dbReference type="CDD" id="cd07092">
    <property type="entry name" value="ALDH_ABALDH-YdcW"/>
    <property type="match status" value="1"/>
</dbReference>
<dbReference type="OrthoDB" id="9812625at2"/>
<comment type="catalytic activity">
    <reaction evidence="3">
        <text>4-aminobutanal + NAD(+) + H2O = 4-aminobutanoate + NADH + 2 H(+)</text>
        <dbReference type="Rhea" id="RHEA:19105"/>
        <dbReference type="ChEBI" id="CHEBI:15377"/>
        <dbReference type="ChEBI" id="CHEBI:15378"/>
        <dbReference type="ChEBI" id="CHEBI:57540"/>
        <dbReference type="ChEBI" id="CHEBI:57945"/>
        <dbReference type="ChEBI" id="CHEBI:58264"/>
        <dbReference type="ChEBI" id="CHEBI:59888"/>
        <dbReference type="EC" id="1.2.1.19"/>
    </reaction>
</comment>
<evidence type="ECO:0000313" key="7">
    <source>
        <dbReference type="EMBL" id="RSE23917.1"/>
    </source>
</evidence>
<dbReference type="Gene3D" id="3.40.605.10">
    <property type="entry name" value="Aldehyde Dehydrogenase, Chain A, domain 1"/>
    <property type="match status" value="1"/>
</dbReference>
<comment type="caution">
    <text evidence="7">The sequence shown here is derived from an EMBL/GenBank/DDBJ whole genome shotgun (WGS) entry which is preliminary data.</text>
</comment>
<evidence type="ECO:0000256" key="2">
    <source>
        <dbReference type="ARBA" id="ARBA00023027"/>
    </source>
</evidence>
<feature type="binding site" evidence="3">
    <location>
        <begin position="146"/>
        <end position="148"/>
    </location>
    <ligand>
        <name>NAD(+)</name>
        <dbReference type="ChEBI" id="CHEBI:57540"/>
    </ligand>
</feature>